<gene>
    <name evidence="2" type="ORF">OG375_05065</name>
</gene>
<evidence type="ECO:0000256" key="1">
    <source>
        <dbReference type="SAM" id="MobiDB-lite"/>
    </source>
</evidence>
<evidence type="ECO:0000313" key="3">
    <source>
        <dbReference type="Proteomes" id="UP001346877"/>
    </source>
</evidence>
<evidence type="ECO:0000313" key="2">
    <source>
        <dbReference type="EMBL" id="WUI83717.1"/>
    </source>
</evidence>
<protein>
    <recommendedName>
        <fullName evidence="4">ESX-1 secretion-associated protein EspA/EspE-like domain-containing protein</fullName>
    </recommendedName>
</protein>
<organism evidence="2 3">
    <name type="scientific">Micromonospora zamorensis</name>
    <dbReference type="NCBI Taxonomy" id="709883"/>
    <lineage>
        <taxon>Bacteria</taxon>
        <taxon>Bacillati</taxon>
        <taxon>Actinomycetota</taxon>
        <taxon>Actinomycetes</taxon>
        <taxon>Micromonosporales</taxon>
        <taxon>Micromonosporaceae</taxon>
        <taxon>Micromonospora</taxon>
    </lineage>
</organism>
<feature type="region of interest" description="Disordered" evidence="1">
    <location>
        <begin position="92"/>
        <end position="112"/>
    </location>
</feature>
<sequence>MSVNLDEPSIAGADVVGLFQAYDKEHGHSGEREGWARAVVTKIERDLTAPGANVDHRPQDNIPQDEWAVYQWYLEQTKPERWKALVDASKASDPIKSPAHPDEANSTITKPNVDVVDPNIKPFAGRGGGPGSVAVSTDAILHFANALNIVAPLDGKGGMLTPVIESLERMNPRPGAFARAELLRQDLVGESGSPNLLDETRAVLVAIQAVLASVQTGMRALAKDYDSTEELNSLSVAKFGDVMRESDARINVLGTQTTKDKDLTGD</sequence>
<accession>A0ABZ1PI93</accession>
<name>A0ABZ1PI93_9ACTN</name>
<dbReference type="RefSeq" id="WP_328373077.1">
    <property type="nucleotide sequence ID" value="NZ_CP107936.1"/>
</dbReference>
<dbReference type="EMBL" id="CP107941">
    <property type="protein sequence ID" value="WUI83717.1"/>
    <property type="molecule type" value="Genomic_DNA"/>
</dbReference>
<keyword evidence="3" id="KW-1185">Reference proteome</keyword>
<proteinExistence type="predicted"/>
<evidence type="ECO:0008006" key="4">
    <source>
        <dbReference type="Google" id="ProtNLM"/>
    </source>
</evidence>
<dbReference type="Proteomes" id="UP001346877">
    <property type="component" value="Chromosome"/>
</dbReference>
<reference evidence="2 3" key="1">
    <citation type="submission" date="2022-10" db="EMBL/GenBank/DDBJ databases">
        <title>The complete genomes of actinobacterial strains from the NBC collection.</title>
        <authorList>
            <person name="Joergensen T.S."/>
            <person name="Alvarez Arevalo M."/>
            <person name="Sterndorff E.B."/>
            <person name="Faurdal D."/>
            <person name="Vuksanovic O."/>
            <person name="Mourched A.-S."/>
            <person name="Charusanti P."/>
            <person name="Shaw S."/>
            <person name="Blin K."/>
            <person name="Weber T."/>
        </authorList>
    </citation>
    <scope>NUCLEOTIDE SEQUENCE [LARGE SCALE GENOMIC DNA]</scope>
    <source>
        <strain evidence="2 3">NBC_00396</strain>
    </source>
</reference>